<dbReference type="Proteomes" id="UP001556367">
    <property type="component" value="Unassembled WGS sequence"/>
</dbReference>
<dbReference type="Gene3D" id="3.40.50.300">
    <property type="entry name" value="P-loop containing nucleotide triphosphate hydrolases"/>
    <property type="match status" value="3"/>
</dbReference>
<keyword evidence="9" id="KW-0547">Nucleotide-binding</keyword>
<keyword evidence="13" id="KW-0067">ATP-binding</keyword>
<evidence type="ECO:0000256" key="16">
    <source>
        <dbReference type="ARBA" id="ARBA00023125"/>
    </source>
</evidence>
<feature type="domain" description="DNA2/NAM7 helicase helicase" evidence="23">
    <location>
        <begin position="762"/>
        <end position="861"/>
    </location>
</feature>
<keyword evidence="14" id="KW-0408">Iron</keyword>
<evidence type="ECO:0000256" key="21">
    <source>
        <dbReference type="SAM" id="MobiDB-lite"/>
    </source>
</evidence>
<evidence type="ECO:0000256" key="9">
    <source>
        <dbReference type="ARBA" id="ARBA00022741"/>
    </source>
</evidence>
<comment type="cofactor">
    <cofactor evidence="1">
        <name>[4Fe-4S] cluster</name>
        <dbReference type="ChEBI" id="CHEBI:49883"/>
    </cofactor>
</comment>
<dbReference type="Pfam" id="PF08696">
    <property type="entry name" value="Dna2"/>
    <property type="match status" value="1"/>
</dbReference>
<evidence type="ECO:0000259" key="23">
    <source>
        <dbReference type="Pfam" id="PF13086"/>
    </source>
</evidence>
<keyword evidence="7" id="KW-0540">Nuclease</keyword>
<keyword evidence="19" id="KW-0511">Multifunctional enzyme</keyword>
<proteinExistence type="inferred from homology"/>
<keyword evidence="17" id="KW-0234">DNA repair</keyword>
<dbReference type="InterPro" id="IPR011604">
    <property type="entry name" value="PDDEXK-like_dom_sf"/>
</dbReference>
<feature type="compositionally biased region" description="Pro residues" evidence="21">
    <location>
        <begin position="38"/>
        <end position="49"/>
    </location>
</feature>
<keyword evidence="26" id="KW-1185">Reference proteome</keyword>
<comment type="catalytic activity">
    <reaction evidence="20">
        <text>ATP + H2O = ADP + phosphate + H(+)</text>
        <dbReference type="Rhea" id="RHEA:13065"/>
        <dbReference type="ChEBI" id="CHEBI:15377"/>
        <dbReference type="ChEBI" id="CHEBI:15378"/>
        <dbReference type="ChEBI" id="CHEBI:30616"/>
        <dbReference type="ChEBI" id="CHEBI:43474"/>
        <dbReference type="ChEBI" id="CHEBI:456216"/>
        <dbReference type="EC" id="3.6.4.12"/>
    </reaction>
</comment>
<evidence type="ECO:0000313" key="26">
    <source>
        <dbReference type="Proteomes" id="UP001556367"/>
    </source>
</evidence>
<comment type="similarity">
    <text evidence="3">Belongs to the DNA2/NAM7 helicase family.</text>
</comment>
<keyword evidence="10" id="KW-0227">DNA damage</keyword>
<sequence length="1262" mass="140482">MPAPSVTDSEAAFLNDLLADLDDSFWNATPSSPVASPAKPPPTRSPPRSIPSTHKPLAYGDPKTPTKRSQRNISQPSTTHEVIDLTALTEGAADWDWQADLLSSPVRQSPRKSEKITEPDLPSYIRDVCTRCTVESVSTLSTPYRKELLVKIDGTDVRRHVVLQDDWTAMEVQPGDTLNVIGNFDARLPSSSSSPLSISITSQKNFVIHHPDYLITATALSNASQCLRKPILQSMVRSQSDVTPALVWGHILHEVMQACLATGRWEENWLDQRITQAVLDGLADLVKIDASVEHAQKEVKARAKGLQPFARKYMSSMPKSDAFLTNTRAKGDETSLLAITEFLDAEEDIWSPTYGIKGKIDATVQSIIVENTKAQRFFGTSPPVSSIPRPFEIKTGRSVAGMEHRAQTMLYTILVEERYGVEVPDGLLYYTQNEEVVAVPRGRNEIRGLIMARNEMAGYMARRARHLEAKQPAFTPEVHAFLPPTVDDQWVCKRCNVVDTCMLYRKAVENVVDTDSPIADTYAIKTDHLTPSQSAFFKDWENLLSLEEQDAIKFKKELWTLGAEEREQKGRCFAGMFLDESFRAPATQAVDSRSSKIHQFTYRFVRHPRFSQVGPHRADNRSLLSGHLNIGEAITVSVEPDLLALARGFILELTPTEVVVGVDHELGVDAIWQRLRALRGLMTLSKDAVVFRIDKDELFGGMSRMRGNLAHLFYADGDARRRELIVDLRPPVFDDGVSSCATSAGIAETHAKAVIERYSQRLNANQAQAVRRVLTAQDYALILGMPGTGKTTVIAAIIRMLVALGKTVLLTSHTHSAVDNILLKLDDADFGILRVGNVDKIHPGVLQYTLSSKKKASTIEQLEQQILVPPVVATTCLSLENALFMRRTFDYCIVDEASQITLPTCLGPLRFADKFVLVGDHFQLPPLVRNRDARKGGLDVSLFRRLSDAHPHSVTDLVYQYRMNKEIMLLSNRLIYGDRLKCGSEAVAQSRLVRPDPKAMLHTGRLTCGFAQNACWLERLISEECKAIFVDTDALPARDSRVGDLVQNEVEASLVYQVTEALLRSGISEEQIGVISLYRQQIKLLTHLLHARAGVEILTADRSQGRDKDCVLISLVRSNEAGQVGDLVKDWRRMNVSFTRARSKLILFGSRKTLEPTPLLSEFFKLVDAQGWVLKLPPAAHEMHPLLQPAGRGEIAKTTPIKRSLKESSWQSSSVFQKENQVILVGSQRPQKKMRITPAKPSPMKGILRGRPILQDLVLGEA</sequence>
<dbReference type="InterPro" id="IPR050534">
    <property type="entry name" value="Coronavir_polyprotein_1ab"/>
</dbReference>
<keyword evidence="6" id="KW-0235">DNA replication</keyword>
<dbReference type="InterPro" id="IPR041677">
    <property type="entry name" value="DNA2/NAM7_AAA_11"/>
</dbReference>
<evidence type="ECO:0000256" key="10">
    <source>
        <dbReference type="ARBA" id="ARBA00022763"/>
    </source>
</evidence>
<dbReference type="InterPro" id="IPR014808">
    <property type="entry name" value="DNA_replication_fac_Dna2_N"/>
</dbReference>
<dbReference type="PANTHER" id="PTHR43788:SF8">
    <property type="entry name" value="DNA-BINDING PROTEIN SMUBP-2"/>
    <property type="match status" value="1"/>
</dbReference>
<dbReference type="CDD" id="cd22318">
    <property type="entry name" value="DNA2_N-like"/>
    <property type="match status" value="1"/>
</dbReference>
<keyword evidence="18" id="KW-0539">Nucleus</keyword>
<comment type="caution">
    <text evidence="25">The sequence shown here is derived from an EMBL/GenBank/DDBJ whole genome shotgun (WGS) entry which is preliminary data.</text>
</comment>
<evidence type="ECO:0000256" key="15">
    <source>
        <dbReference type="ARBA" id="ARBA00023014"/>
    </source>
</evidence>
<evidence type="ECO:0000256" key="11">
    <source>
        <dbReference type="ARBA" id="ARBA00022801"/>
    </source>
</evidence>
<evidence type="ECO:0000256" key="18">
    <source>
        <dbReference type="ARBA" id="ARBA00023242"/>
    </source>
</evidence>
<evidence type="ECO:0000256" key="19">
    <source>
        <dbReference type="ARBA" id="ARBA00023268"/>
    </source>
</evidence>
<keyword evidence="5" id="KW-0004">4Fe-4S</keyword>
<evidence type="ECO:0000256" key="6">
    <source>
        <dbReference type="ARBA" id="ARBA00022705"/>
    </source>
</evidence>
<keyword evidence="16" id="KW-0238">DNA-binding</keyword>
<dbReference type="InterPro" id="IPR047187">
    <property type="entry name" value="SF1_C_Upf1"/>
</dbReference>
<evidence type="ECO:0000313" key="25">
    <source>
        <dbReference type="EMBL" id="KAL0959129.1"/>
    </source>
</evidence>
<dbReference type="EMBL" id="JASNQZ010000003">
    <property type="protein sequence ID" value="KAL0959129.1"/>
    <property type="molecule type" value="Genomic_DNA"/>
</dbReference>
<evidence type="ECO:0000259" key="24">
    <source>
        <dbReference type="Pfam" id="PF13087"/>
    </source>
</evidence>
<evidence type="ECO:0000259" key="22">
    <source>
        <dbReference type="Pfam" id="PF08696"/>
    </source>
</evidence>
<keyword evidence="11" id="KW-0378">Hydrolase</keyword>
<keyword evidence="12" id="KW-0347">Helicase</keyword>
<evidence type="ECO:0000256" key="12">
    <source>
        <dbReference type="ARBA" id="ARBA00022806"/>
    </source>
</evidence>
<dbReference type="EC" id="3.6.4.12" evidence="4"/>
<evidence type="ECO:0000256" key="4">
    <source>
        <dbReference type="ARBA" id="ARBA00012551"/>
    </source>
</evidence>
<evidence type="ECO:0000256" key="8">
    <source>
        <dbReference type="ARBA" id="ARBA00022723"/>
    </source>
</evidence>
<dbReference type="SUPFAM" id="SSF52540">
    <property type="entry name" value="P-loop containing nucleoside triphosphate hydrolases"/>
    <property type="match status" value="1"/>
</dbReference>
<evidence type="ECO:0000256" key="7">
    <source>
        <dbReference type="ARBA" id="ARBA00022722"/>
    </source>
</evidence>
<evidence type="ECO:0000256" key="5">
    <source>
        <dbReference type="ARBA" id="ARBA00022485"/>
    </source>
</evidence>
<protein>
    <recommendedName>
        <fullName evidence="4">DNA helicase</fullName>
        <ecNumber evidence="4">3.6.4.12</ecNumber>
    </recommendedName>
</protein>
<name>A0ABR3JTG6_9AGAR</name>
<reference evidence="26" key="1">
    <citation type="submission" date="2024-06" db="EMBL/GenBank/DDBJ databases">
        <title>Multi-omics analyses provide insights into the biosynthesis of the anticancer antibiotic pleurotin in Hohenbuehelia grisea.</title>
        <authorList>
            <person name="Weaver J.A."/>
            <person name="Alberti F."/>
        </authorList>
    </citation>
    <scope>NUCLEOTIDE SEQUENCE [LARGE SCALE GENOMIC DNA]</scope>
    <source>
        <strain evidence="26">T-177</strain>
    </source>
</reference>
<keyword evidence="8" id="KW-0479">Metal-binding</keyword>
<dbReference type="CDD" id="cd18808">
    <property type="entry name" value="SF1_C_Upf1"/>
    <property type="match status" value="1"/>
</dbReference>
<dbReference type="InterPro" id="IPR027417">
    <property type="entry name" value="P-loop_NTPase"/>
</dbReference>
<feature type="region of interest" description="Disordered" evidence="21">
    <location>
        <begin position="24"/>
        <end position="78"/>
    </location>
</feature>
<feature type="compositionally biased region" description="Low complexity" evidence="21">
    <location>
        <begin position="28"/>
        <end position="37"/>
    </location>
</feature>
<gene>
    <name evidence="25" type="ORF">HGRIS_014422</name>
</gene>
<dbReference type="InterPro" id="IPR026851">
    <property type="entry name" value="Dna2/JHS1_DEXXQ-box"/>
</dbReference>
<keyword evidence="15" id="KW-0411">Iron-sulfur</keyword>
<evidence type="ECO:0000256" key="13">
    <source>
        <dbReference type="ARBA" id="ARBA00022840"/>
    </source>
</evidence>
<feature type="domain" description="DNA2/NAM7 helicase-like C-terminal" evidence="24">
    <location>
        <begin position="938"/>
        <end position="1151"/>
    </location>
</feature>
<evidence type="ECO:0000256" key="14">
    <source>
        <dbReference type="ARBA" id="ARBA00023004"/>
    </source>
</evidence>
<evidence type="ECO:0000256" key="2">
    <source>
        <dbReference type="ARBA" id="ARBA00004123"/>
    </source>
</evidence>
<evidence type="ECO:0000256" key="3">
    <source>
        <dbReference type="ARBA" id="ARBA00007913"/>
    </source>
</evidence>
<feature type="domain" description="DNA2/NAM7 helicase helicase" evidence="23">
    <location>
        <begin position="862"/>
        <end position="928"/>
    </location>
</feature>
<dbReference type="Gene3D" id="3.90.320.10">
    <property type="match status" value="1"/>
</dbReference>
<dbReference type="Pfam" id="PF13087">
    <property type="entry name" value="AAA_12"/>
    <property type="match status" value="1"/>
</dbReference>
<dbReference type="CDD" id="cd18041">
    <property type="entry name" value="DEXXQc_DNA2"/>
    <property type="match status" value="1"/>
</dbReference>
<dbReference type="Pfam" id="PF13086">
    <property type="entry name" value="AAA_11"/>
    <property type="match status" value="2"/>
</dbReference>
<dbReference type="InterPro" id="IPR041679">
    <property type="entry name" value="DNA2/NAM7-like_C"/>
</dbReference>
<evidence type="ECO:0000256" key="20">
    <source>
        <dbReference type="ARBA" id="ARBA00047995"/>
    </source>
</evidence>
<evidence type="ECO:0000256" key="1">
    <source>
        <dbReference type="ARBA" id="ARBA00001966"/>
    </source>
</evidence>
<evidence type="ECO:0000256" key="17">
    <source>
        <dbReference type="ARBA" id="ARBA00023204"/>
    </source>
</evidence>
<accession>A0ABR3JTG6</accession>
<organism evidence="25 26">
    <name type="scientific">Hohenbuehelia grisea</name>
    <dbReference type="NCBI Taxonomy" id="104357"/>
    <lineage>
        <taxon>Eukaryota</taxon>
        <taxon>Fungi</taxon>
        <taxon>Dikarya</taxon>
        <taxon>Basidiomycota</taxon>
        <taxon>Agaricomycotina</taxon>
        <taxon>Agaricomycetes</taxon>
        <taxon>Agaricomycetidae</taxon>
        <taxon>Agaricales</taxon>
        <taxon>Pleurotineae</taxon>
        <taxon>Pleurotaceae</taxon>
        <taxon>Hohenbuehelia</taxon>
    </lineage>
</organism>
<feature type="domain" description="DNA replication factor Dna2 N-terminal" evidence="22">
    <location>
        <begin position="155"/>
        <end position="365"/>
    </location>
</feature>
<comment type="subcellular location">
    <subcellularLocation>
        <location evidence="2">Nucleus</location>
    </subcellularLocation>
</comment>
<dbReference type="PANTHER" id="PTHR43788">
    <property type="entry name" value="DNA2/NAM7 HELICASE FAMILY MEMBER"/>
    <property type="match status" value="1"/>
</dbReference>